<accession>A0A162LCZ5</accession>
<organism evidence="7 8">
    <name type="scientific">Tistrella mobilis</name>
    <dbReference type="NCBI Taxonomy" id="171437"/>
    <lineage>
        <taxon>Bacteria</taxon>
        <taxon>Pseudomonadati</taxon>
        <taxon>Pseudomonadota</taxon>
        <taxon>Alphaproteobacteria</taxon>
        <taxon>Geminicoccales</taxon>
        <taxon>Geminicoccaceae</taxon>
        <taxon>Tistrella</taxon>
    </lineage>
</organism>
<dbReference type="Pfam" id="PF00535">
    <property type="entry name" value="Glycos_transf_2"/>
    <property type="match status" value="1"/>
</dbReference>
<dbReference type="InterPro" id="IPR001173">
    <property type="entry name" value="Glyco_trans_2-like"/>
</dbReference>
<comment type="caution">
    <text evidence="7">The sequence shown here is derived from an EMBL/GenBank/DDBJ whole genome shotgun (WGS) entry which is preliminary data.</text>
</comment>
<gene>
    <name evidence="7" type="ORF">AUP44_03530</name>
</gene>
<dbReference type="RefSeq" id="WP_062763113.1">
    <property type="nucleotide sequence ID" value="NZ_CP121045.1"/>
</dbReference>
<dbReference type="GO" id="GO:0005886">
    <property type="term" value="C:plasma membrane"/>
    <property type="evidence" value="ECO:0007669"/>
    <property type="project" value="UniProtKB-SubCell"/>
</dbReference>
<dbReference type="Proteomes" id="UP000075787">
    <property type="component" value="Unassembled WGS sequence"/>
</dbReference>
<evidence type="ECO:0000256" key="2">
    <source>
        <dbReference type="ARBA" id="ARBA00022475"/>
    </source>
</evidence>
<evidence type="ECO:0000313" key="8">
    <source>
        <dbReference type="Proteomes" id="UP000075787"/>
    </source>
</evidence>
<evidence type="ECO:0000259" key="6">
    <source>
        <dbReference type="Pfam" id="PF00535"/>
    </source>
</evidence>
<reference evidence="7 8" key="1">
    <citation type="submission" date="2015-12" db="EMBL/GenBank/DDBJ databases">
        <title>Genome sequence of Tistrella mobilis MCCC 1A02139.</title>
        <authorList>
            <person name="Lu L."/>
            <person name="Lai Q."/>
            <person name="Shao Z."/>
            <person name="Qian P."/>
        </authorList>
    </citation>
    <scope>NUCLEOTIDE SEQUENCE [LARGE SCALE GENOMIC DNA]</scope>
    <source>
        <strain evidence="7 8">MCCC 1A02139</strain>
    </source>
</reference>
<proteinExistence type="predicted"/>
<dbReference type="AlphaFoldDB" id="A0A162LCZ5"/>
<comment type="subcellular location">
    <subcellularLocation>
        <location evidence="1">Cell membrane</location>
    </subcellularLocation>
</comment>
<feature type="domain" description="Glycosyltransferase 2-like" evidence="6">
    <location>
        <begin position="28"/>
        <end position="178"/>
    </location>
</feature>
<evidence type="ECO:0000313" key="7">
    <source>
        <dbReference type="EMBL" id="KYO54379.1"/>
    </source>
</evidence>
<dbReference type="PANTHER" id="PTHR43646">
    <property type="entry name" value="GLYCOSYLTRANSFERASE"/>
    <property type="match status" value="1"/>
</dbReference>
<keyword evidence="2" id="KW-1003">Cell membrane</keyword>
<dbReference type="EMBL" id="LPZR01000090">
    <property type="protein sequence ID" value="KYO54379.1"/>
    <property type="molecule type" value="Genomic_DNA"/>
</dbReference>
<dbReference type="GO" id="GO:0016757">
    <property type="term" value="F:glycosyltransferase activity"/>
    <property type="evidence" value="ECO:0007669"/>
    <property type="project" value="UniProtKB-KW"/>
</dbReference>
<keyword evidence="5" id="KW-0472">Membrane</keyword>
<evidence type="ECO:0000256" key="3">
    <source>
        <dbReference type="ARBA" id="ARBA00022676"/>
    </source>
</evidence>
<keyword evidence="3" id="KW-0328">Glycosyltransferase</keyword>
<evidence type="ECO:0000256" key="4">
    <source>
        <dbReference type="ARBA" id="ARBA00022679"/>
    </source>
</evidence>
<dbReference type="SUPFAM" id="SSF53448">
    <property type="entry name" value="Nucleotide-diphospho-sugar transferases"/>
    <property type="match status" value="1"/>
</dbReference>
<sequence>MRGVQDGEDADGGASSVPPRRQDAAYVIAIPARDEAARITGCLEACAQAASRAWPVRGRILVLANNSVDDTAARAMSWAARPDLPMASDIPVDVVSCRLPRDLAHAGAARRQALDLARAMVGEDGVLLTTDADTRPDPDWVRANLAALGKGAALVCGRLVFDPAEFNRLPPAITARYRLQARWRRHAAELVARLDPDPHDPWPSHGEVGGASLAVTARAWDRVGGLPAVSHAEDRAFARRIRAHGLPVRHDPAVRVVTSCRLTGRAAGGLADTLAAGLVAGDHPADEDFEPLGMLWLRATLRARVRRLLAADIDPAPLLRWSGFEGRLPDRAAGFGPVWAAVEAQHPHLARRRMRLSDVAAGLPRLVAACRALRPEGDEEHADRLFQEMP</sequence>
<dbReference type="PANTHER" id="PTHR43646:SF2">
    <property type="entry name" value="GLYCOSYLTRANSFERASE 2-LIKE DOMAIN-CONTAINING PROTEIN"/>
    <property type="match status" value="1"/>
</dbReference>
<evidence type="ECO:0000256" key="5">
    <source>
        <dbReference type="ARBA" id="ARBA00023136"/>
    </source>
</evidence>
<dbReference type="GeneID" id="97243847"/>
<dbReference type="CDD" id="cd00761">
    <property type="entry name" value="Glyco_tranf_GTA_type"/>
    <property type="match status" value="1"/>
</dbReference>
<dbReference type="InterPro" id="IPR029044">
    <property type="entry name" value="Nucleotide-diphossugar_trans"/>
</dbReference>
<dbReference type="Gene3D" id="3.90.550.10">
    <property type="entry name" value="Spore Coat Polysaccharide Biosynthesis Protein SpsA, Chain A"/>
    <property type="match status" value="1"/>
</dbReference>
<keyword evidence="4" id="KW-0808">Transferase</keyword>
<name>A0A162LCZ5_9PROT</name>
<evidence type="ECO:0000256" key="1">
    <source>
        <dbReference type="ARBA" id="ARBA00004236"/>
    </source>
</evidence>
<protein>
    <recommendedName>
        <fullName evidence="6">Glycosyltransferase 2-like domain-containing protein</fullName>
    </recommendedName>
</protein>